<evidence type="ECO:0000256" key="11">
    <source>
        <dbReference type="ARBA" id="ARBA00033775"/>
    </source>
</evidence>
<keyword evidence="3 13" id="KW-0349">Heme</keyword>
<evidence type="ECO:0000313" key="17">
    <source>
        <dbReference type="EMBL" id="KUN85943.1"/>
    </source>
</evidence>
<reference evidence="17 18" key="1">
    <citation type="submission" date="2015-10" db="EMBL/GenBank/DDBJ databases">
        <title>Draft genome sequence of Streptomyces bungoensis DSM 41781, type strain for the species Streptomyces bungoensis.</title>
        <authorList>
            <person name="Ruckert C."/>
            <person name="Winkler A."/>
            <person name="Kalinowski J."/>
            <person name="Kampfer P."/>
            <person name="Glaeser S."/>
        </authorList>
    </citation>
    <scope>NUCLEOTIDE SEQUENCE [LARGE SCALE GENOMIC DNA]</scope>
    <source>
        <strain evidence="17 18">DSM 41781</strain>
    </source>
</reference>
<evidence type="ECO:0000256" key="1">
    <source>
        <dbReference type="ARBA" id="ARBA00004196"/>
    </source>
</evidence>
<comment type="subcellular location">
    <subcellularLocation>
        <location evidence="1">Cell envelope</location>
    </subcellularLocation>
</comment>
<comment type="catalytic activity">
    <reaction evidence="12">
        <text>heme b + 2 H(+) = protoporphyrin IX + Fe(2+)</text>
        <dbReference type="Rhea" id="RHEA:22584"/>
        <dbReference type="ChEBI" id="CHEBI:15378"/>
        <dbReference type="ChEBI" id="CHEBI:29033"/>
        <dbReference type="ChEBI" id="CHEBI:57306"/>
        <dbReference type="ChEBI" id="CHEBI:60344"/>
        <dbReference type="EC" id="4.98.1.1"/>
    </reaction>
    <physiologicalReaction direction="left-to-right" evidence="12">
        <dbReference type="Rhea" id="RHEA:22585"/>
    </physiologicalReaction>
</comment>
<keyword evidence="8" id="KW-0456">Lyase</keyword>
<organism evidence="17 18">
    <name type="scientific">Streptomyces bungoensis</name>
    <dbReference type="NCBI Taxonomy" id="285568"/>
    <lineage>
        <taxon>Bacteria</taxon>
        <taxon>Bacillati</taxon>
        <taxon>Actinomycetota</taxon>
        <taxon>Actinomycetes</taxon>
        <taxon>Kitasatosporales</taxon>
        <taxon>Streptomycetaceae</taxon>
        <taxon>Streptomyces</taxon>
    </lineage>
</organism>
<dbReference type="InterPro" id="IPR006313">
    <property type="entry name" value="EfeB/EfeN"/>
</dbReference>
<dbReference type="EMBL" id="LMWX01000017">
    <property type="protein sequence ID" value="KUN85943.1"/>
    <property type="molecule type" value="Genomic_DNA"/>
</dbReference>
<dbReference type="Pfam" id="PF04261">
    <property type="entry name" value="Dyp_perox_N"/>
    <property type="match status" value="1"/>
</dbReference>
<keyword evidence="18" id="KW-1185">Reference proteome</keyword>
<keyword evidence="7 13" id="KW-0408">Iron</keyword>
<dbReference type="AlphaFoldDB" id="A0A101T5J1"/>
<dbReference type="GO" id="GO:0004601">
    <property type="term" value="F:peroxidase activity"/>
    <property type="evidence" value="ECO:0007669"/>
    <property type="project" value="UniProtKB-KW"/>
</dbReference>
<evidence type="ECO:0000313" key="18">
    <source>
        <dbReference type="Proteomes" id="UP000053024"/>
    </source>
</evidence>
<protein>
    <recommendedName>
        <fullName evidence="10 13">Deferrochelatase</fullName>
        <ecNumber evidence="13">1.11.1.-</ecNumber>
    </recommendedName>
    <alternativeName>
        <fullName evidence="11 13">Peroxidase EfeB</fullName>
    </alternativeName>
</protein>
<evidence type="ECO:0000259" key="15">
    <source>
        <dbReference type="Pfam" id="PF04261"/>
    </source>
</evidence>
<evidence type="ECO:0000256" key="14">
    <source>
        <dbReference type="SAM" id="MobiDB-lite"/>
    </source>
</evidence>
<comment type="caution">
    <text evidence="17">The sequence shown here is derived from an EMBL/GenBank/DDBJ whole genome shotgun (WGS) entry which is preliminary data.</text>
</comment>
<dbReference type="InterPro" id="IPR048328">
    <property type="entry name" value="Dyp_perox_C"/>
</dbReference>
<dbReference type="InterPro" id="IPR011008">
    <property type="entry name" value="Dimeric_a/b-barrel"/>
</dbReference>
<evidence type="ECO:0000256" key="7">
    <source>
        <dbReference type="ARBA" id="ARBA00023004"/>
    </source>
</evidence>
<dbReference type="Pfam" id="PF20628">
    <property type="entry name" value="Dyp_perox_C"/>
    <property type="match status" value="1"/>
</dbReference>
<dbReference type="InterPro" id="IPR006314">
    <property type="entry name" value="Dyp_peroxidase"/>
</dbReference>
<evidence type="ECO:0000256" key="6">
    <source>
        <dbReference type="ARBA" id="ARBA00023002"/>
    </source>
</evidence>
<name>A0A101T5J1_9ACTN</name>
<dbReference type="NCBIfam" id="TIGR01413">
    <property type="entry name" value="Dyp_perox_fam"/>
    <property type="match status" value="1"/>
</dbReference>
<dbReference type="Proteomes" id="UP000053024">
    <property type="component" value="Unassembled WGS sequence"/>
</dbReference>
<evidence type="ECO:0000256" key="5">
    <source>
        <dbReference type="ARBA" id="ARBA00022729"/>
    </source>
</evidence>
<dbReference type="GO" id="GO:0046872">
    <property type="term" value="F:metal ion binding"/>
    <property type="evidence" value="ECO:0007669"/>
    <property type="project" value="UniProtKB-KW"/>
</dbReference>
<dbReference type="GO" id="GO:0004325">
    <property type="term" value="F:ferrochelatase activity"/>
    <property type="evidence" value="ECO:0007669"/>
    <property type="project" value="UniProtKB-EC"/>
</dbReference>
<proteinExistence type="inferred from homology"/>
<dbReference type="NCBIfam" id="TIGR01412">
    <property type="entry name" value="tat_substr_1"/>
    <property type="match status" value="1"/>
</dbReference>
<dbReference type="GO" id="GO:0033212">
    <property type="term" value="P:iron import into cell"/>
    <property type="evidence" value="ECO:0007669"/>
    <property type="project" value="InterPro"/>
</dbReference>
<dbReference type="EC" id="1.11.1.-" evidence="13"/>
<keyword evidence="4 13" id="KW-0479">Metal-binding</keyword>
<evidence type="ECO:0000259" key="16">
    <source>
        <dbReference type="Pfam" id="PF20628"/>
    </source>
</evidence>
<dbReference type="PANTHER" id="PTHR30521:SF4">
    <property type="entry name" value="DEFERROCHELATASE"/>
    <property type="match status" value="1"/>
</dbReference>
<evidence type="ECO:0000256" key="12">
    <source>
        <dbReference type="ARBA" id="ARBA00048856"/>
    </source>
</evidence>
<evidence type="ECO:0000256" key="3">
    <source>
        <dbReference type="ARBA" id="ARBA00022617"/>
    </source>
</evidence>
<dbReference type="GO" id="GO:0005829">
    <property type="term" value="C:cytosol"/>
    <property type="evidence" value="ECO:0007669"/>
    <property type="project" value="TreeGrafter"/>
</dbReference>
<evidence type="ECO:0000256" key="2">
    <source>
        <dbReference type="ARBA" id="ARBA00022559"/>
    </source>
</evidence>
<evidence type="ECO:0000256" key="8">
    <source>
        <dbReference type="ARBA" id="ARBA00023239"/>
    </source>
</evidence>
<dbReference type="GO" id="GO:0030313">
    <property type="term" value="C:cell envelope"/>
    <property type="evidence" value="ECO:0007669"/>
    <property type="project" value="UniProtKB-SubCell"/>
</dbReference>
<keyword evidence="5" id="KW-0732">Signal</keyword>
<evidence type="ECO:0000256" key="9">
    <source>
        <dbReference type="ARBA" id="ARBA00025737"/>
    </source>
</evidence>
<keyword evidence="6 13" id="KW-0560">Oxidoreductase</keyword>
<sequence length="432" mass="46091">MTETQETEETREPQESPAAGRPSRRALIGWGGAGLALGAAVGGGAAAMAHAGDDAEPAAAGTGGAVAFHGAHQAGIATPVQDRLHFAAFDVKTGDRAEFVAMLKDWTEAARRMTAGKPVGEGAFDGLAEAPPDDTGEAMGLKPSRLTLTIGFGPSLFDRFGLQDKRPAALVDLPAFPGDNLERTRTGGDLCVQACADDPQVAVHAIRNLARIGFGKVAVRWSQLGFGKTSSTTPDAQTPRNLFGFKDGTRNIAGTESGRLAKFVWVGDADTGAKDAWMNGGSYLVARRIRMNIETWDRTSLQEQEDVFGRDKREGAPVGKAKEHDEPFLKAMKPTAHVRLAHPDANGGITILRRGYSFTDGTDGLGRLDAGLFFLAYQRDVRKGFIPLQRKLAAHDALNEYIQHVGSAVFAVPPGVRDSADWWGRTLFSEEA</sequence>
<comment type="similarity">
    <text evidence="9 13">Belongs to the DyP-type peroxidase family.</text>
</comment>
<dbReference type="RefSeq" id="WP_061919975.1">
    <property type="nucleotide sequence ID" value="NZ_JBEYBH010000023.1"/>
</dbReference>
<dbReference type="PROSITE" id="PS51404">
    <property type="entry name" value="DYP_PEROXIDASE"/>
    <property type="match status" value="1"/>
</dbReference>
<feature type="region of interest" description="Disordered" evidence="14">
    <location>
        <begin position="1"/>
        <end position="24"/>
    </location>
</feature>
<evidence type="ECO:0000256" key="10">
    <source>
        <dbReference type="ARBA" id="ARBA00033771"/>
    </source>
</evidence>
<keyword evidence="2 13" id="KW-0575">Peroxidase</keyword>
<dbReference type="PROSITE" id="PS51318">
    <property type="entry name" value="TAT"/>
    <property type="match status" value="1"/>
</dbReference>
<comment type="function">
    <text evidence="13">Involved in the recovery of exogenous heme iron. Extracts iron from heme while preserving the protoporphyrin ring intact.</text>
</comment>
<accession>A0A101T5J1</accession>
<feature type="domain" description="Dyp-type peroxidase N-terminal" evidence="15">
    <location>
        <begin position="73"/>
        <end position="226"/>
    </location>
</feature>
<evidence type="ECO:0000256" key="4">
    <source>
        <dbReference type="ARBA" id="ARBA00022723"/>
    </source>
</evidence>
<dbReference type="PANTHER" id="PTHR30521">
    <property type="entry name" value="DEFERROCHELATASE/PEROXIDASE"/>
    <property type="match status" value="1"/>
</dbReference>
<dbReference type="SUPFAM" id="SSF54909">
    <property type="entry name" value="Dimeric alpha+beta barrel"/>
    <property type="match status" value="1"/>
</dbReference>
<dbReference type="OrthoDB" id="9781066at2"/>
<comment type="cofactor">
    <cofactor evidence="13">
        <name>heme b</name>
        <dbReference type="ChEBI" id="CHEBI:60344"/>
    </cofactor>
    <text evidence="13">Binds 1 heme b (iron(II)-protoporphyrin IX) group non-covalently per subunit.</text>
</comment>
<dbReference type="STRING" id="285568.AQJ66_11905"/>
<dbReference type="InterPro" id="IPR006311">
    <property type="entry name" value="TAT_signal"/>
</dbReference>
<gene>
    <name evidence="17" type="ORF">AQJ66_11905</name>
</gene>
<dbReference type="GO" id="GO:0020037">
    <property type="term" value="F:heme binding"/>
    <property type="evidence" value="ECO:0007669"/>
    <property type="project" value="InterPro"/>
</dbReference>
<dbReference type="InterPro" id="IPR048327">
    <property type="entry name" value="Dyp_perox_N"/>
</dbReference>
<feature type="domain" description="Dyp-type peroxidase C-terminal" evidence="16">
    <location>
        <begin position="238"/>
        <end position="416"/>
    </location>
</feature>
<evidence type="ECO:0000256" key="13">
    <source>
        <dbReference type="RuleBase" id="RU365017"/>
    </source>
</evidence>